<feature type="region of interest" description="Disordered" evidence="1">
    <location>
        <begin position="351"/>
        <end position="374"/>
    </location>
</feature>
<keyword evidence="4" id="KW-1185">Reference proteome</keyword>
<reference evidence="3" key="2">
    <citation type="submission" date="2020-06" db="EMBL/GenBank/DDBJ databases">
        <authorList>
            <person name="Sheffer M."/>
        </authorList>
    </citation>
    <scope>NUCLEOTIDE SEQUENCE</scope>
</reference>
<comment type="caution">
    <text evidence="3">The sequence shown here is derived from an EMBL/GenBank/DDBJ whole genome shotgun (WGS) entry which is preliminary data.</text>
</comment>
<evidence type="ECO:0000256" key="2">
    <source>
        <dbReference type="SAM" id="Phobius"/>
    </source>
</evidence>
<keyword evidence="2" id="KW-0472">Membrane</keyword>
<keyword evidence="2" id="KW-1133">Transmembrane helix</keyword>
<protein>
    <recommendedName>
        <fullName evidence="5">EB domain-containing protein</fullName>
    </recommendedName>
</protein>
<dbReference type="AlphaFoldDB" id="A0A8T0FM56"/>
<evidence type="ECO:0000256" key="1">
    <source>
        <dbReference type="SAM" id="MobiDB-lite"/>
    </source>
</evidence>
<proteinExistence type="predicted"/>
<sequence>MLDKSPLTEWAWNFKQCRFERKFFKYLFLLHLFNIIAISKIVATTSDFDISCSATSNCSNITGEVMCDIQNGKCSCAEGNVRMKTHHHCLPYVGMGEYCLDNAQCRKTDPNVICSKWSQRCQCTAGFEYETHENKSMKLCLKSPMAEVEPYFVHIFSGLDTVHIVLGCLTGGLALLACFAGILQLVRKKWTRPGCSNDHDSQFSPDLGFSTTSAPSQSQPYSDSQFSVTSPCAASNLIELCKQLSRNQMALNSLEMSRTTACYKMKYGLAKTIKENIIKTLKGTPFSLNLDESTSNAQEYWQYWCKTQLDTDWNDGRSAGQFRKVSIMPSVVAHPPTRINSTTIEAFATVASVSPPPRRSSISSQQPTAHIRHR</sequence>
<evidence type="ECO:0008006" key="5">
    <source>
        <dbReference type="Google" id="ProtNLM"/>
    </source>
</evidence>
<evidence type="ECO:0000313" key="4">
    <source>
        <dbReference type="Proteomes" id="UP000807504"/>
    </source>
</evidence>
<organism evidence="3 4">
    <name type="scientific">Argiope bruennichi</name>
    <name type="common">Wasp spider</name>
    <name type="synonym">Aranea bruennichi</name>
    <dbReference type="NCBI Taxonomy" id="94029"/>
    <lineage>
        <taxon>Eukaryota</taxon>
        <taxon>Metazoa</taxon>
        <taxon>Ecdysozoa</taxon>
        <taxon>Arthropoda</taxon>
        <taxon>Chelicerata</taxon>
        <taxon>Arachnida</taxon>
        <taxon>Araneae</taxon>
        <taxon>Araneomorphae</taxon>
        <taxon>Entelegynae</taxon>
        <taxon>Araneoidea</taxon>
        <taxon>Araneidae</taxon>
        <taxon>Argiope</taxon>
    </lineage>
</organism>
<gene>
    <name evidence="3" type="ORF">HNY73_003893</name>
</gene>
<evidence type="ECO:0000313" key="3">
    <source>
        <dbReference type="EMBL" id="KAF8792274.1"/>
    </source>
</evidence>
<dbReference type="Proteomes" id="UP000807504">
    <property type="component" value="Unassembled WGS sequence"/>
</dbReference>
<feature type="transmembrane region" description="Helical" evidence="2">
    <location>
        <begin position="23"/>
        <end position="43"/>
    </location>
</feature>
<name>A0A8T0FM56_ARGBR</name>
<keyword evidence="2" id="KW-0812">Transmembrane</keyword>
<accession>A0A8T0FM56</accession>
<reference evidence="3" key="1">
    <citation type="journal article" date="2020" name="bioRxiv">
        <title>Chromosome-level reference genome of the European wasp spider Argiope bruennichi: a resource for studies on range expansion and evolutionary adaptation.</title>
        <authorList>
            <person name="Sheffer M.M."/>
            <person name="Hoppe A."/>
            <person name="Krehenwinkel H."/>
            <person name="Uhl G."/>
            <person name="Kuss A.W."/>
            <person name="Jensen L."/>
            <person name="Jensen C."/>
            <person name="Gillespie R.G."/>
            <person name="Hoff K.J."/>
            <person name="Prost S."/>
        </authorList>
    </citation>
    <scope>NUCLEOTIDE SEQUENCE</scope>
</reference>
<feature type="transmembrane region" description="Helical" evidence="2">
    <location>
        <begin position="162"/>
        <end position="183"/>
    </location>
</feature>
<dbReference type="EMBL" id="JABXBU010000003">
    <property type="protein sequence ID" value="KAF8792274.1"/>
    <property type="molecule type" value="Genomic_DNA"/>
</dbReference>